<sequence>MPPVPALEKLALILRSCQKQKGFVHILRLSRYVSSTGVVAHASVGNNMVSSLVESQCLDIANEVFNRVAYPSESSWSSLIIGSVRSKLAKQAVTLYETYKCTFSRPSVFTFVAILKACADLENAKLGSRVHDRIVENGLLEKNVFLGNALIHMYVKCGVLSKAKEAFDTLPKRDVISWTALITGYVEHEQGEKAIHCYDQMHREGVSPNSVTFVSILKACSKVGLIEQGQKIHSEIARRGGLDADIAISSALVDMYAKVGATEKAQEIFDNLQARNVVVWTALIGGFAKDGSAEKALAFYEQMQLEGVSPNSVTYLCCLKACGIIGEIDKGKEIHDELILKKILKTDVNVGNALVDMYSKCGCLLEAQHVFDNLPLRNMITWNSLITGYADFDYADEVLSCYHEMCCQGMIPDEITFVCTLRSCGKLEALEQGREIHAEIARRGLEQSNQALCVGLVDMYAKCGSLLKAHELFDKLQERDMVAWTALITGYTKYDYGEEALRCFEQMQLEGYSSDSVTLLCSLKACGRAGAVEQAGSLHAEIARQGLLDHDQNIGNALVDMYAKLGLLSKAQEVFDKLPYHDVVSWTALIAGYAKDGQGKKALKCYDEMQLDGFSPDPATYVCILNACASIGAIEQGKEVHVQLGRNGLLEKDLNIGNALIDMYAKCGLMEKAREVFGNLDVRDVVSWTALIAGYAKLGKSVDVFSMFERMITEGERPDLVTFTSIMSACSHTGLVDSGQAWFEAMSKEYGLNATAQQVFSMVDLLSRAGYLDQAIKMVKNMKSDTDCVLWHSLLNACQKWGNVEIARKAFKQAMQEEEPACDSVFDYYAGT</sequence>
<dbReference type="Gene3D" id="1.25.40.10">
    <property type="entry name" value="Tetratricopeptide repeat domain"/>
    <property type="match status" value="8"/>
</dbReference>
<feature type="repeat" description="PPR" evidence="2">
    <location>
        <begin position="582"/>
        <end position="616"/>
    </location>
</feature>
<feature type="repeat" description="PPR" evidence="2">
    <location>
        <begin position="480"/>
        <end position="514"/>
    </location>
</feature>
<dbReference type="NCBIfam" id="TIGR00756">
    <property type="entry name" value="PPR"/>
    <property type="match status" value="6"/>
</dbReference>
<dbReference type="InterPro" id="IPR046960">
    <property type="entry name" value="PPR_At4g14850-like_plant"/>
</dbReference>
<feature type="repeat" description="PPR" evidence="2">
    <location>
        <begin position="276"/>
        <end position="310"/>
    </location>
</feature>
<dbReference type="OMA" id="KLMLLCP"/>
<dbReference type="FunFam" id="1.25.40.10:FF:000031">
    <property type="entry name" value="Pentatricopeptide repeat-containing protein mitochondrial"/>
    <property type="match status" value="3"/>
</dbReference>
<dbReference type="Pfam" id="PF13041">
    <property type="entry name" value="PPR_2"/>
    <property type="match status" value="6"/>
</dbReference>
<keyword evidence="4" id="KW-1185">Reference proteome</keyword>
<feature type="repeat" description="PPR" evidence="2">
    <location>
        <begin position="684"/>
        <end position="718"/>
    </location>
</feature>
<dbReference type="InterPro" id="IPR002885">
    <property type="entry name" value="PPR_rpt"/>
</dbReference>
<comment type="caution">
    <text evidence="3">The sequence shown here is derived from an EMBL/GenBank/DDBJ whole genome shotgun (WGS) entry which is preliminary data.</text>
</comment>
<dbReference type="EMBL" id="CM035409">
    <property type="protein sequence ID" value="KAH7438146.1"/>
    <property type="molecule type" value="Genomic_DNA"/>
</dbReference>
<dbReference type="PROSITE" id="PS51375">
    <property type="entry name" value="PPR"/>
    <property type="match status" value="6"/>
</dbReference>
<dbReference type="Pfam" id="PF01535">
    <property type="entry name" value="PPR"/>
    <property type="match status" value="4"/>
</dbReference>
<dbReference type="FunFam" id="1.25.40.10:FF:000242">
    <property type="entry name" value="Pentatricopeptide repeat-containing protein"/>
    <property type="match status" value="1"/>
</dbReference>
<feature type="repeat" description="PPR" evidence="2">
    <location>
        <begin position="174"/>
        <end position="208"/>
    </location>
</feature>
<dbReference type="InterPro" id="IPR011990">
    <property type="entry name" value="TPR-like_helical_dom_sf"/>
</dbReference>
<name>A0A8T2UW61_CERRI</name>
<gene>
    <name evidence="3" type="ORF">KP509_04G002600</name>
</gene>
<dbReference type="FunFam" id="1.25.40.10:FF:000351">
    <property type="entry name" value="Pentatricopeptide repeat-containing protein"/>
    <property type="match status" value="1"/>
</dbReference>
<dbReference type="AlphaFoldDB" id="A0A8T2UW61"/>
<evidence type="ECO:0000256" key="1">
    <source>
        <dbReference type="ARBA" id="ARBA00022737"/>
    </source>
</evidence>
<keyword evidence="1" id="KW-0677">Repeat</keyword>
<dbReference type="GO" id="GO:0003723">
    <property type="term" value="F:RNA binding"/>
    <property type="evidence" value="ECO:0007669"/>
    <property type="project" value="InterPro"/>
</dbReference>
<protein>
    <recommendedName>
        <fullName evidence="5">Pentatricopeptide repeat-containing protein</fullName>
    </recommendedName>
</protein>
<organism evidence="3 4">
    <name type="scientific">Ceratopteris richardii</name>
    <name type="common">Triangle waterfern</name>
    <dbReference type="NCBI Taxonomy" id="49495"/>
    <lineage>
        <taxon>Eukaryota</taxon>
        <taxon>Viridiplantae</taxon>
        <taxon>Streptophyta</taxon>
        <taxon>Embryophyta</taxon>
        <taxon>Tracheophyta</taxon>
        <taxon>Polypodiopsida</taxon>
        <taxon>Polypodiidae</taxon>
        <taxon>Polypodiales</taxon>
        <taxon>Pteridineae</taxon>
        <taxon>Pteridaceae</taxon>
        <taxon>Parkerioideae</taxon>
        <taxon>Ceratopteris</taxon>
    </lineage>
</organism>
<evidence type="ECO:0008006" key="5">
    <source>
        <dbReference type="Google" id="ProtNLM"/>
    </source>
</evidence>
<feature type="repeat" description="PPR" evidence="2">
    <location>
        <begin position="378"/>
        <end position="412"/>
    </location>
</feature>
<dbReference type="FunFam" id="1.25.40.10:FF:000344">
    <property type="entry name" value="Pentatricopeptide repeat-containing protein"/>
    <property type="match status" value="1"/>
</dbReference>
<evidence type="ECO:0000256" key="2">
    <source>
        <dbReference type="PROSITE-ProRule" id="PRU00708"/>
    </source>
</evidence>
<dbReference type="GO" id="GO:0009451">
    <property type="term" value="P:RNA modification"/>
    <property type="evidence" value="ECO:0007669"/>
    <property type="project" value="InterPro"/>
</dbReference>
<dbReference type="Proteomes" id="UP000825935">
    <property type="component" value="Chromosome 4"/>
</dbReference>
<accession>A0A8T2UW61</accession>
<proteinExistence type="predicted"/>
<dbReference type="PANTHER" id="PTHR47926">
    <property type="entry name" value="PENTATRICOPEPTIDE REPEAT-CONTAINING PROTEIN"/>
    <property type="match status" value="1"/>
</dbReference>
<evidence type="ECO:0000313" key="4">
    <source>
        <dbReference type="Proteomes" id="UP000825935"/>
    </source>
</evidence>
<reference evidence="3" key="1">
    <citation type="submission" date="2021-08" db="EMBL/GenBank/DDBJ databases">
        <title>WGS assembly of Ceratopteris richardii.</title>
        <authorList>
            <person name="Marchant D.B."/>
            <person name="Chen G."/>
            <person name="Jenkins J."/>
            <person name="Shu S."/>
            <person name="Leebens-Mack J."/>
            <person name="Grimwood J."/>
            <person name="Schmutz J."/>
            <person name="Soltis P."/>
            <person name="Soltis D."/>
            <person name="Chen Z.-H."/>
        </authorList>
    </citation>
    <scope>NUCLEOTIDE SEQUENCE</scope>
    <source>
        <strain evidence="3">Whitten #5841</strain>
        <tissue evidence="3">Leaf</tissue>
    </source>
</reference>
<dbReference type="OrthoDB" id="185373at2759"/>
<evidence type="ECO:0000313" key="3">
    <source>
        <dbReference type="EMBL" id="KAH7438146.1"/>
    </source>
</evidence>